<evidence type="ECO:0000256" key="6">
    <source>
        <dbReference type="ARBA" id="ARBA00023014"/>
    </source>
</evidence>
<evidence type="ECO:0000256" key="2">
    <source>
        <dbReference type="ARBA" id="ARBA00015816"/>
    </source>
</evidence>
<keyword evidence="7" id="KW-1015">Disulfide bond</keyword>
<feature type="signal peptide" evidence="10">
    <location>
        <begin position="1"/>
        <end position="35"/>
    </location>
</feature>
<reference evidence="12" key="1">
    <citation type="submission" date="2022-12" db="EMBL/GenBank/DDBJ databases">
        <title>Gycomyces niveus sp.nov., a novel actinomycete isolated from soil in Shouguang.</title>
        <authorList>
            <person name="Yang X."/>
        </authorList>
    </citation>
    <scope>NUCLEOTIDE SEQUENCE</scope>
    <source>
        <strain evidence="12">DSM 44724</strain>
    </source>
</reference>
<protein>
    <recommendedName>
        <fullName evidence="2">Cytochrome bc1 complex Rieske iron-sulfur subunit</fullName>
    </recommendedName>
    <alternativeName>
        <fullName evidence="8">Cytochrome bc1 reductase complex subunit QcrA</fullName>
    </alternativeName>
</protein>
<feature type="chain" id="PRO_5040806673" description="Cytochrome bc1 complex Rieske iron-sulfur subunit" evidence="10">
    <location>
        <begin position="36"/>
        <end position="160"/>
    </location>
</feature>
<gene>
    <name evidence="13" type="ORF">J2S69_002371</name>
    <name evidence="12" type="ORF">O2L01_20955</name>
</gene>
<evidence type="ECO:0000256" key="10">
    <source>
        <dbReference type="SAM" id="SignalP"/>
    </source>
</evidence>
<dbReference type="GO" id="GO:0046872">
    <property type="term" value="F:metal ion binding"/>
    <property type="evidence" value="ECO:0007669"/>
    <property type="project" value="UniProtKB-KW"/>
</dbReference>
<keyword evidence="3" id="KW-0001">2Fe-2S</keyword>
<dbReference type="Proteomes" id="UP001145799">
    <property type="component" value="Unassembled WGS sequence"/>
</dbReference>
<dbReference type="GO" id="GO:0051537">
    <property type="term" value="F:2 iron, 2 sulfur cluster binding"/>
    <property type="evidence" value="ECO:0007669"/>
    <property type="project" value="UniProtKB-KW"/>
</dbReference>
<dbReference type="InterPro" id="IPR017941">
    <property type="entry name" value="Rieske_2Fe-2S"/>
</dbReference>
<dbReference type="AlphaFoldDB" id="A0A9X3PP61"/>
<name>A0A9X3PP61_9ACTN</name>
<dbReference type="GO" id="GO:0004497">
    <property type="term" value="F:monooxygenase activity"/>
    <property type="evidence" value="ECO:0007669"/>
    <property type="project" value="UniProtKB-ARBA"/>
</dbReference>
<dbReference type="EMBL" id="JAVDYD010000001">
    <property type="protein sequence ID" value="MDR7338652.1"/>
    <property type="molecule type" value="Genomic_DNA"/>
</dbReference>
<reference evidence="13 15" key="2">
    <citation type="submission" date="2023-07" db="EMBL/GenBank/DDBJ databases">
        <title>Sequencing the genomes of 1000 actinobacteria strains.</title>
        <authorList>
            <person name="Klenk H.-P."/>
        </authorList>
    </citation>
    <scope>NUCLEOTIDE SEQUENCE [LARGE SCALE GENOMIC DNA]</scope>
    <source>
        <strain evidence="13 15">DSM 44724</strain>
    </source>
</reference>
<keyword evidence="10" id="KW-0732">Signal</keyword>
<evidence type="ECO:0000313" key="12">
    <source>
        <dbReference type="EMBL" id="MDA1387476.1"/>
    </source>
</evidence>
<evidence type="ECO:0000256" key="9">
    <source>
        <dbReference type="SAM" id="MobiDB-lite"/>
    </source>
</evidence>
<sequence length="160" mass="15448">MTDTRAGSDPAGRVLASRRGVMCGLAGLGAAGALAACGTAESPNGSDPTSGGADATTGSTGSAGETGGTGIAAAADVPVGGGIVVDETVIVQPTADEFLAFSAVCPHQGAIVAAPDADGNIICPRHQSTWTIDGELEEGPAETNLSAVEITVEDGQISLA</sequence>
<evidence type="ECO:0000256" key="1">
    <source>
        <dbReference type="ARBA" id="ARBA00002494"/>
    </source>
</evidence>
<keyword evidence="5" id="KW-0408">Iron</keyword>
<dbReference type="PROSITE" id="PS51318">
    <property type="entry name" value="TAT"/>
    <property type="match status" value="1"/>
</dbReference>
<evidence type="ECO:0000313" key="15">
    <source>
        <dbReference type="Proteomes" id="UP001183604"/>
    </source>
</evidence>
<evidence type="ECO:0000256" key="7">
    <source>
        <dbReference type="ARBA" id="ARBA00023157"/>
    </source>
</evidence>
<dbReference type="PROSITE" id="PS51296">
    <property type="entry name" value="RIESKE"/>
    <property type="match status" value="1"/>
</dbReference>
<dbReference type="Pfam" id="PF00355">
    <property type="entry name" value="Rieske"/>
    <property type="match status" value="1"/>
</dbReference>
<dbReference type="CDD" id="cd03467">
    <property type="entry name" value="Rieske"/>
    <property type="match status" value="1"/>
</dbReference>
<dbReference type="Proteomes" id="UP001183604">
    <property type="component" value="Unassembled WGS sequence"/>
</dbReference>
<evidence type="ECO:0000256" key="4">
    <source>
        <dbReference type="ARBA" id="ARBA00022723"/>
    </source>
</evidence>
<organism evidence="12 14">
    <name type="scientific">Glycomyces lechevalierae</name>
    <dbReference type="NCBI Taxonomy" id="256034"/>
    <lineage>
        <taxon>Bacteria</taxon>
        <taxon>Bacillati</taxon>
        <taxon>Actinomycetota</taxon>
        <taxon>Actinomycetes</taxon>
        <taxon>Glycomycetales</taxon>
        <taxon>Glycomycetaceae</taxon>
        <taxon>Glycomyces</taxon>
    </lineage>
</organism>
<keyword evidence="6" id="KW-0411">Iron-sulfur</keyword>
<evidence type="ECO:0000259" key="11">
    <source>
        <dbReference type="PROSITE" id="PS51296"/>
    </source>
</evidence>
<evidence type="ECO:0000313" key="14">
    <source>
        <dbReference type="Proteomes" id="UP001145799"/>
    </source>
</evidence>
<comment type="caution">
    <text evidence="12">The sequence shown here is derived from an EMBL/GenBank/DDBJ whole genome shotgun (WGS) entry which is preliminary data.</text>
</comment>
<evidence type="ECO:0000313" key="13">
    <source>
        <dbReference type="EMBL" id="MDR7338652.1"/>
    </source>
</evidence>
<dbReference type="EMBL" id="JAPZVQ010000016">
    <property type="protein sequence ID" value="MDA1387476.1"/>
    <property type="molecule type" value="Genomic_DNA"/>
</dbReference>
<evidence type="ECO:0000256" key="3">
    <source>
        <dbReference type="ARBA" id="ARBA00022714"/>
    </source>
</evidence>
<feature type="domain" description="Rieske" evidence="11">
    <location>
        <begin position="69"/>
        <end position="159"/>
    </location>
</feature>
<dbReference type="InterPro" id="IPR006311">
    <property type="entry name" value="TAT_signal"/>
</dbReference>
<dbReference type="PANTHER" id="PTHR10134">
    <property type="entry name" value="CYTOCHROME B-C1 COMPLEX SUBUNIT RIESKE, MITOCHONDRIAL"/>
    <property type="match status" value="1"/>
</dbReference>
<comment type="function">
    <text evidence="1">Iron-sulfur subunit of the cytochrome bc1 complex, an essential component of the respiratory electron transport chain required for ATP synthesis. The bc1 complex catalyzes the oxidation of menaquinol and the reduction of cytochrome c in the respiratory chain. The bc1 complex operates through a Q-cycle mechanism that couples electron transfer to generation of the proton gradient that drives ATP synthesis.</text>
</comment>
<dbReference type="GO" id="GO:0016705">
    <property type="term" value="F:oxidoreductase activity, acting on paired donors, with incorporation or reduction of molecular oxygen"/>
    <property type="evidence" value="ECO:0007669"/>
    <property type="project" value="UniProtKB-ARBA"/>
</dbReference>
<keyword evidence="15" id="KW-1185">Reference proteome</keyword>
<accession>A0A9X3PP61</accession>
<evidence type="ECO:0000256" key="5">
    <source>
        <dbReference type="ARBA" id="ARBA00023004"/>
    </source>
</evidence>
<dbReference type="SUPFAM" id="SSF50022">
    <property type="entry name" value="ISP domain"/>
    <property type="match status" value="1"/>
</dbReference>
<feature type="region of interest" description="Disordered" evidence="9">
    <location>
        <begin position="39"/>
        <end position="72"/>
    </location>
</feature>
<dbReference type="Gene3D" id="2.102.10.10">
    <property type="entry name" value="Rieske [2Fe-2S] iron-sulphur domain"/>
    <property type="match status" value="1"/>
</dbReference>
<dbReference type="RefSeq" id="WP_270123981.1">
    <property type="nucleotide sequence ID" value="NZ_BAAAOM010000004.1"/>
</dbReference>
<keyword evidence="4" id="KW-0479">Metal-binding</keyword>
<feature type="compositionally biased region" description="Low complexity" evidence="9">
    <location>
        <begin position="49"/>
        <end position="63"/>
    </location>
</feature>
<dbReference type="InterPro" id="IPR014349">
    <property type="entry name" value="Rieske_Fe-S_prot"/>
</dbReference>
<evidence type="ECO:0000256" key="8">
    <source>
        <dbReference type="ARBA" id="ARBA00029586"/>
    </source>
</evidence>
<proteinExistence type="predicted"/>
<dbReference type="InterPro" id="IPR036922">
    <property type="entry name" value="Rieske_2Fe-2S_sf"/>
</dbReference>